<keyword evidence="10" id="KW-0539">Nucleus</keyword>
<comment type="similarity">
    <text evidence="1">Belongs to the cAMP-dependent kinase regulatory chain family.</text>
</comment>
<dbReference type="EnsemblMetazoa" id="CLYHEMT023141.1">
    <property type="protein sequence ID" value="CLYHEMP023141.1"/>
    <property type="gene ID" value="CLYHEMG023141"/>
</dbReference>
<dbReference type="FunFam" id="2.60.120.10:FF:000013">
    <property type="entry name" value="cAMP-dependent protein kinase type I regulatory subunit"/>
    <property type="match status" value="1"/>
</dbReference>
<dbReference type="SUPFAM" id="SSF47391">
    <property type="entry name" value="Dimerization-anchoring domain of cAMP-dependent PK regulatory subunit"/>
    <property type="match status" value="1"/>
</dbReference>
<dbReference type="Pfam" id="PF08292">
    <property type="entry name" value="RNA_pol_Rbc25"/>
    <property type="match status" value="1"/>
</dbReference>
<dbReference type="GO" id="GO:0003899">
    <property type="term" value="F:DNA-directed RNA polymerase activity"/>
    <property type="evidence" value="ECO:0007669"/>
    <property type="project" value="InterPro"/>
</dbReference>
<dbReference type="Gene3D" id="2.60.120.10">
    <property type="entry name" value="Jelly Rolls"/>
    <property type="match status" value="2"/>
</dbReference>
<evidence type="ECO:0000256" key="6">
    <source>
        <dbReference type="ARBA" id="ARBA00022737"/>
    </source>
</evidence>
<evidence type="ECO:0000256" key="4">
    <source>
        <dbReference type="ARBA" id="ARBA00022553"/>
    </source>
</evidence>
<dbReference type="InterPro" id="IPR012340">
    <property type="entry name" value="NA-bd_OB-fold"/>
</dbReference>
<comment type="similarity">
    <text evidence="2">Belongs to the eukaryotic RPB7/RPC8 RNA polymerase subunit family.</text>
</comment>
<dbReference type="FunFam" id="3.30.1490.120:FF:000002">
    <property type="entry name" value="DNA-directed RNA polymerase III subunit RPC8"/>
    <property type="match status" value="1"/>
</dbReference>
<evidence type="ECO:0000256" key="7">
    <source>
        <dbReference type="ARBA" id="ARBA00022741"/>
    </source>
</evidence>
<dbReference type="SMART" id="SM00394">
    <property type="entry name" value="RIIa"/>
    <property type="match status" value="1"/>
</dbReference>
<dbReference type="PROSITE" id="PS00888">
    <property type="entry name" value="CNMP_BINDING_1"/>
    <property type="match status" value="2"/>
</dbReference>
<dbReference type="PROSITE" id="PS00889">
    <property type="entry name" value="CNMP_BINDING_2"/>
    <property type="match status" value="2"/>
</dbReference>
<dbReference type="Gene3D" id="3.30.1490.120">
    <property type="entry name" value="RNA polymerase Rpb7-like, N-terminal domain"/>
    <property type="match status" value="1"/>
</dbReference>
<dbReference type="Gene3D" id="2.40.50.140">
    <property type="entry name" value="Nucleic acid-binding proteins"/>
    <property type="match status" value="1"/>
</dbReference>
<evidence type="ECO:0000256" key="1">
    <source>
        <dbReference type="ARBA" id="ARBA00005753"/>
    </source>
</evidence>
<dbReference type="InterPro" id="IPR013238">
    <property type="entry name" value="RNA_pol_III_Rbc25"/>
</dbReference>
<dbReference type="GO" id="GO:0003677">
    <property type="term" value="F:DNA binding"/>
    <property type="evidence" value="ECO:0007669"/>
    <property type="project" value="InterPro"/>
</dbReference>
<dbReference type="GO" id="GO:0030552">
    <property type="term" value="F:cAMP binding"/>
    <property type="evidence" value="ECO:0007669"/>
    <property type="project" value="UniProtKB-KW"/>
</dbReference>
<dbReference type="InterPro" id="IPR018490">
    <property type="entry name" value="cNMP-bd_dom_sf"/>
</dbReference>
<keyword evidence="9" id="KW-0804">Transcription</keyword>
<dbReference type="PROSITE" id="PS50042">
    <property type="entry name" value="CNMP_BINDING_3"/>
    <property type="match status" value="2"/>
</dbReference>
<dbReference type="SUPFAM" id="SSF88798">
    <property type="entry name" value="N-terminal, heterodimerisation domain of RBP7 (RpoE)"/>
    <property type="match status" value="1"/>
</dbReference>
<evidence type="ECO:0000313" key="13">
    <source>
        <dbReference type="Proteomes" id="UP000594262"/>
    </source>
</evidence>
<accession>A0A7M5XHI6</accession>
<dbReference type="NCBIfam" id="TIGR00448">
    <property type="entry name" value="rpoE"/>
    <property type="match status" value="1"/>
</dbReference>
<evidence type="ECO:0000256" key="3">
    <source>
        <dbReference type="ARBA" id="ARBA00022478"/>
    </source>
</evidence>
<dbReference type="GO" id="GO:0004862">
    <property type="term" value="F:cAMP-dependent protein kinase inhibitor activity"/>
    <property type="evidence" value="ECO:0007669"/>
    <property type="project" value="TreeGrafter"/>
</dbReference>
<dbReference type="FunFam" id="2.60.120.10:FF:000006">
    <property type="entry name" value="cAMP-dependent protein kinase type I-alpha regulatory subunit"/>
    <property type="match status" value="1"/>
</dbReference>
<keyword evidence="4" id="KW-0597">Phosphoprotein</keyword>
<keyword evidence="7" id="KW-0547">Nucleotide-binding</keyword>
<organism evidence="12 13">
    <name type="scientific">Clytia hemisphaerica</name>
    <dbReference type="NCBI Taxonomy" id="252671"/>
    <lineage>
        <taxon>Eukaryota</taxon>
        <taxon>Metazoa</taxon>
        <taxon>Cnidaria</taxon>
        <taxon>Hydrozoa</taxon>
        <taxon>Hydroidolina</taxon>
        <taxon>Leptothecata</taxon>
        <taxon>Obeliida</taxon>
        <taxon>Clytiidae</taxon>
        <taxon>Clytia</taxon>
    </lineage>
</organism>
<keyword evidence="5" id="KW-0116">cAMP-binding</keyword>
<dbReference type="Pfam" id="PF03876">
    <property type="entry name" value="SHS2_Rpb7-N"/>
    <property type="match status" value="1"/>
</dbReference>
<dbReference type="PANTHER" id="PTHR11635:SF152">
    <property type="entry name" value="CAMP-DEPENDENT PROTEIN KINASE TYPE I REGULATORY SUBUNIT-RELATED"/>
    <property type="match status" value="1"/>
</dbReference>
<dbReference type="InterPro" id="IPR000595">
    <property type="entry name" value="cNMP-bd_dom"/>
</dbReference>
<sequence>MFVLSEMKDVIRIKPFNFVYNVRESLEFGLNKKFANKVVHNVGLCITLFDIIEIGDSYILPGDGSSHTPVTFRFIVFRPFIDEVLVGKVKSCTPDGVQVSLGFFDDITIPKEYLQQKSKFVDTEQLWVWEYETEDGTHDLFMDINEEIRFRIIDEEFVDLTPEGPAPPPVDGEPAPVVENKRSPYSISNFEDTGKLVKGKMASDQETDAEMIKECEDYVSKHNIQVLLKDAIVQICINKPDKPYKFLREHFEKLEKEEAKSLGVDEPEAVIQGPPPSATQRRRRGAVSAAVISEEDAASYVKKVIPKDYKTMAALSKAIEKNVLFSHLDDSERSDIFDAMFMVKHSEGEVIINQGDEGDNFYIIDHGDVEVYVNDQLVVSISPGGSFGELALIYGTPRAATVKAKTDVKLWAIDRVTYRRILMGSTMRKRKMYEQFLEKVSILESLDKWERLTVCDALEPCSFDDGEEIVIQGQPGDDFFIIVEGTATVLQRRTETDDPIEVSRLGLSDYFGEIALVLNRPRAATVVAQGQLKCVKLDRQRFERVLGPCVDILRRNIQQYNSFVSLVV</sequence>
<dbReference type="Gene3D" id="1.20.890.10">
    <property type="entry name" value="cAMP-dependent protein kinase regulatory subunit, dimerization-anchoring domain"/>
    <property type="match status" value="1"/>
</dbReference>
<dbReference type="GO" id="GO:0006351">
    <property type="term" value="P:DNA-templated transcription"/>
    <property type="evidence" value="ECO:0007669"/>
    <property type="project" value="InterPro"/>
</dbReference>
<dbReference type="SUPFAM" id="SSF51206">
    <property type="entry name" value="cAMP-binding domain-like"/>
    <property type="match status" value="2"/>
</dbReference>
<keyword evidence="8" id="KW-0114">cAMP</keyword>
<name>A0A7M5XHI6_9CNID</name>
<dbReference type="OrthoDB" id="417078at2759"/>
<dbReference type="Pfam" id="PF02197">
    <property type="entry name" value="RIIa"/>
    <property type="match status" value="1"/>
</dbReference>
<dbReference type="GO" id="GO:0005829">
    <property type="term" value="C:cytosol"/>
    <property type="evidence" value="ECO:0007669"/>
    <property type="project" value="TreeGrafter"/>
</dbReference>
<evidence type="ECO:0000313" key="12">
    <source>
        <dbReference type="EnsemblMetazoa" id="CLYHEMP023141.1"/>
    </source>
</evidence>
<dbReference type="InterPro" id="IPR050503">
    <property type="entry name" value="cAMP-dep_PK_reg_su-like"/>
</dbReference>
<proteinExistence type="inferred from homology"/>
<dbReference type="SMART" id="SM00100">
    <property type="entry name" value="cNMP"/>
    <property type="match status" value="2"/>
</dbReference>
<dbReference type="InterPro" id="IPR003117">
    <property type="entry name" value="cAMP_dep_PK_reg_su_I/II_a/b"/>
</dbReference>
<dbReference type="Proteomes" id="UP000594262">
    <property type="component" value="Unplaced"/>
</dbReference>
<evidence type="ECO:0000256" key="10">
    <source>
        <dbReference type="ARBA" id="ARBA00023242"/>
    </source>
</evidence>
<evidence type="ECO:0000256" key="5">
    <source>
        <dbReference type="ARBA" id="ARBA00022566"/>
    </source>
</evidence>
<dbReference type="GO" id="GO:0000428">
    <property type="term" value="C:DNA-directed RNA polymerase complex"/>
    <property type="evidence" value="ECO:0007669"/>
    <property type="project" value="UniProtKB-KW"/>
</dbReference>
<evidence type="ECO:0000256" key="8">
    <source>
        <dbReference type="ARBA" id="ARBA00023149"/>
    </source>
</evidence>
<dbReference type="InterPro" id="IPR005576">
    <property type="entry name" value="Rpb7-like_N"/>
</dbReference>
<dbReference type="AlphaFoldDB" id="A0A7M5XHI6"/>
<dbReference type="PRINTS" id="PR00103">
    <property type="entry name" value="CAMPKINASE"/>
</dbReference>
<dbReference type="CDD" id="cd04330">
    <property type="entry name" value="RNAP_III_Rpc25_N"/>
    <property type="match status" value="1"/>
</dbReference>
<reference evidence="12" key="1">
    <citation type="submission" date="2021-01" db="UniProtKB">
        <authorList>
            <consortium name="EnsemblMetazoa"/>
        </authorList>
    </citation>
    <scope>IDENTIFICATION</scope>
</reference>
<dbReference type="SUPFAM" id="SSF50249">
    <property type="entry name" value="Nucleic acid-binding proteins"/>
    <property type="match status" value="1"/>
</dbReference>
<feature type="domain" description="Cyclic nucleotide-binding" evidence="11">
    <location>
        <begin position="442"/>
        <end position="563"/>
    </location>
</feature>
<dbReference type="CDD" id="cd00038">
    <property type="entry name" value="CAP_ED"/>
    <property type="match status" value="2"/>
</dbReference>
<keyword evidence="3" id="KW-0240">DNA-directed RNA polymerase</keyword>
<keyword evidence="6" id="KW-0677">Repeat</keyword>
<dbReference type="InterPro" id="IPR036898">
    <property type="entry name" value="RNA_pol_Rpb7-like_N_sf"/>
</dbReference>
<dbReference type="GO" id="GO:0034236">
    <property type="term" value="F:protein kinase A catalytic subunit binding"/>
    <property type="evidence" value="ECO:0007669"/>
    <property type="project" value="TreeGrafter"/>
</dbReference>
<dbReference type="InterPro" id="IPR004519">
    <property type="entry name" value="RNAP_E/RPC8"/>
</dbReference>
<dbReference type="Pfam" id="PF00027">
    <property type="entry name" value="cNMP_binding"/>
    <property type="match status" value="2"/>
</dbReference>
<evidence type="ECO:0000256" key="9">
    <source>
        <dbReference type="ARBA" id="ARBA00023163"/>
    </source>
</evidence>
<protein>
    <recommendedName>
        <fullName evidence="11">Cyclic nucleotide-binding domain-containing protein</fullName>
    </recommendedName>
</protein>
<dbReference type="InterPro" id="IPR014710">
    <property type="entry name" value="RmlC-like_jellyroll"/>
</dbReference>
<feature type="domain" description="Cyclic nucleotide-binding" evidence="11">
    <location>
        <begin position="324"/>
        <end position="439"/>
    </location>
</feature>
<dbReference type="InterPro" id="IPR018488">
    <property type="entry name" value="cNMP-bd_CS"/>
</dbReference>
<dbReference type="CDD" id="cd12097">
    <property type="entry name" value="DD_RI_PKA"/>
    <property type="match status" value="1"/>
</dbReference>
<dbReference type="GO" id="GO:0005952">
    <property type="term" value="C:cAMP-dependent protein kinase complex"/>
    <property type="evidence" value="ECO:0007669"/>
    <property type="project" value="InterPro"/>
</dbReference>
<evidence type="ECO:0000256" key="2">
    <source>
        <dbReference type="ARBA" id="ARBA00009307"/>
    </source>
</evidence>
<evidence type="ECO:0000259" key="11">
    <source>
        <dbReference type="PROSITE" id="PS50042"/>
    </source>
</evidence>
<dbReference type="PANTHER" id="PTHR11635">
    <property type="entry name" value="CAMP-DEPENDENT PROTEIN KINASE REGULATORY CHAIN"/>
    <property type="match status" value="1"/>
</dbReference>
<keyword evidence="13" id="KW-1185">Reference proteome</keyword>